<name>A0A0C9VPP6_9AGAM</name>
<dbReference type="SMART" id="SM00320">
    <property type="entry name" value="WD40"/>
    <property type="match status" value="2"/>
</dbReference>
<dbReference type="HOGENOM" id="CLU_000288_57_30_1"/>
<dbReference type="SUPFAM" id="SSF50978">
    <property type="entry name" value="WD40 repeat-like"/>
    <property type="match status" value="1"/>
</dbReference>
<dbReference type="PANTHER" id="PTHR19848">
    <property type="entry name" value="WD40 REPEAT PROTEIN"/>
    <property type="match status" value="1"/>
</dbReference>
<dbReference type="OrthoDB" id="674604at2759"/>
<evidence type="ECO:0000256" key="1">
    <source>
        <dbReference type="ARBA" id="ARBA00022574"/>
    </source>
</evidence>
<evidence type="ECO:0000313" key="4">
    <source>
        <dbReference type="EMBL" id="KIJ59640.1"/>
    </source>
</evidence>
<reference evidence="4 5" key="1">
    <citation type="submission" date="2014-04" db="EMBL/GenBank/DDBJ databases">
        <title>Evolutionary Origins and Diversification of the Mycorrhizal Mutualists.</title>
        <authorList>
            <consortium name="DOE Joint Genome Institute"/>
            <consortium name="Mycorrhizal Genomics Consortium"/>
            <person name="Kohler A."/>
            <person name="Kuo A."/>
            <person name="Nagy L.G."/>
            <person name="Floudas D."/>
            <person name="Copeland A."/>
            <person name="Barry K.W."/>
            <person name="Cichocki N."/>
            <person name="Veneault-Fourrey C."/>
            <person name="LaButti K."/>
            <person name="Lindquist E.A."/>
            <person name="Lipzen A."/>
            <person name="Lundell T."/>
            <person name="Morin E."/>
            <person name="Murat C."/>
            <person name="Riley R."/>
            <person name="Ohm R."/>
            <person name="Sun H."/>
            <person name="Tunlid A."/>
            <person name="Henrissat B."/>
            <person name="Grigoriev I.V."/>
            <person name="Hibbett D.S."/>
            <person name="Martin F."/>
        </authorList>
    </citation>
    <scope>NUCLEOTIDE SEQUENCE [LARGE SCALE GENOMIC DNA]</scope>
    <source>
        <strain evidence="4 5">MD-312</strain>
    </source>
</reference>
<proteinExistence type="predicted"/>
<evidence type="ECO:0008006" key="6">
    <source>
        <dbReference type="Google" id="ProtNLM"/>
    </source>
</evidence>
<dbReference type="Pfam" id="PF00400">
    <property type="entry name" value="WD40"/>
    <property type="match status" value="3"/>
</dbReference>
<dbReference type="EMBL" id="KN839883">
    <property type="protein sequence ID" value="KIJ59640.1"/>
    <property type="molecule type" value="Genomic_DNA"/>
</dbReference>
<keyword evidence="2" id="KW-0677">Repeat</keyword>
<dbReference type="Proteomes" id="UP000053820">
    <property type="component" value="Unassembled WGS sequence"/>
</dbReference>
<feature type="repeat" description="WD" evidence="3">
    <location>
        <begin position="77"/>
        <end position="112"/>
    </location>
</feature>
<dbReference type="InterPro" id="IPR001680">
    <property type="entry name" value="WD40_rpt"/>
</dbReference>
<dbReference type="PROSITE" id="PS50294">
    <property type="entry name" value="WD_REPEATS_REGION"/>
    <property type="match status" value="2"/>
</dbReference>
<dbReference type="InterPro" id="IPR036322">
    <property type="entry name" value="WD40_repeat_dom_sf"/>
</dbReference>
<keyword evidence="1 3" id="KW-0853">WD repeat</keyword>
<sequence>LKFSHDGSKLATASSDNHTRVWEWRLGTVLVGPTEGHTSFVSSVVWFPGDEGLVTASGDKAVRRLKALTGEELGEPFGAHENEVAFLTLSTDGSLLASTSRGNTLKLWNATT</sequence>
<feature type="non-terminal residue" evidence="4">
    <location>
        <position position="1"/>
    </location>
</feature>
<evidence type="ECO:0000256" key="3">
    <source>
        <dbReference type="PROSITE-ProRule" id="PRU00221"/>
    </source>
</evidence>
<dbReference type="PANTHER" id="PTHR19848:SF8">
    <property type="entry name" value="F-BOX AND WD REPEAT DOMAIN CONTAINING 7"/>
    <property type="match status" value="1"/>
</dbReference>
<dbReference type="AlphaFoldDB" id="A0A0C9VPP6"/>
<feature type="non-terminal residue" evidence="4">
    <location>
        <position position="112"/>
    </location>
</feature>
<organism evidence="4 5">
    <name type="scientific">Hydnomerulius pinastri MD-312</name>
    <dbReference type="NCBI Taxonomy" id="994086"/>
    <lineage>
        <taxon>Eukaryota</taxon>
        <taxon>Fungi</taxon>
        <taxon>Dikarya</taxon>
        <taxon>Basidiomycota</taxon>
        <taxon>Agaricomycotina</taxon>
        <taxon>Agaricomycetes</taxon>
        <taxon>Agaricomycetidae</taxon>
        <taxon>Boletales</taxon>
        <taxon>Boletales incertae sedis</taxon>
        <taxon>Leucogyrophana</taxon>
    </lineage>
</organism>
<evidence type="ECO:0000313" key="5">
    <source>
        <dbReference type="Proteomes" id="UP000053820"/>
    </source>
</evidence>
<dbReference type="PROSITE" id="PS50082">
    <property type="entry name" value="WD_REPEATS_2"/>
    <property type="match status" value="2"/>
</dbReference>
<feature type="repeat" description="WD" evidence="3">
    <location>
        <begin position="1"/>
        <end position="23"/>
    </location>
</feature>
<protein>
    <recommendedName>
        <fullName evidence="6">WD40 repeat-like protein</fullName>
    </recommendedName>
</protein>
<gene>
    <name evidence="4" type="ORF">HYDPIDRAFT_64952</name>
</gene>
<accession>A0A0C9VPP6</accession>
<dbReference type="InterPro" id="IPR015943">
    <property type="entry name" value="WD40/YVTN_repeat-like_dom_sf"/>
</dbReference>
<dbReference type="Gene3D" id="2.130.10.10">
    <property type="entry name" value="YVTN repeat-like/Quinoprotein amine dehydrogenase"/>
    <property type="match status" value="1"/>
</dbReference>
<keyword evidence="5" id="KW-1185">Reference proteome</keyword>
<evidence type="ECO:0000256" key="2">
    <source>
        <dbReference type="ARBA" id="ARBA00022737"/>
    </source>
</evidence>